<evidence type="ECO:0000256" key="3">
    <source>
        <dbReference type="ARBA" id="ARBA00022475"/>
    </source>
</evidence>
<dbReference type="FunFam" id="1.20.1640.10:FF:000018">
    <property type="entry name" value="Transmembrane transport protein MmpL10"/>
    <property type="match status" value="1"/>
</dbReference>
<feature type="transmembrane region" description="Helical" evidence="8">
    <location>
        <begin position="207"/>
        <end position="224"/>
    </location>
</feature>
<feature type="transmembrane region" description="Helical" evidence="8">
    <location>
        <begin position="874"/>
        <end position="898"/>
    </location>
</feature>
<dbReference type="Proteomes" id="UP001241092">
    <property type="component" value="Chromosome"/>
</dbReference>
<evidence type="ECO:0000256" key="5">
    <source>
        <dbReference type="ARBA" id="ARBA00022989"/>
    </source>
</evidence>
<evidence type="ECO:0000313" key="11">
    <source>
        <dbReference type="Proteomes" id="UP001241092"/>
    </source>
</evidence>
<dbReference type="NCBIfam" id="TIGR00833">
    <property type="entry name" value="actII"/>
    <property type="match status" value="1"/>
</dbReference>
<evidence type="ECO:0000256" key="4">
    <source>
        <dbReference type="ARBA" id="ARBA00022692"/>
    </source>
</evidence>
<feature type="transmembrane region" description="Helical" evidence="8">
    <location>
        <begin position="832"/>
        <end position="853"/>
    </location>
</feature>
<dbReference type="InterPro" id="IPR050545">
    <property type="entry name" value="Mycobact_MmpL"/>
</dbReference>
<sequence>MSTPNHDAPTDAFPTTPRHSDHSGLAKWIRRLALPIIIGWIAIIAVLNVIVPQLEEVGKMRSVSMSPDDAPSMIAMKRVGKVFQEFDSNSSVMIVIEGDQPLGDDAHKYYDQIVDKLEADKKHIEHVQDFWGDPLTASGAQSSDGKAAYVQVYTAGNQGEALANESVEAAQSIVDSVQAPPGVKAYVTGPAAMSADQEIAGNRSLEMITALTFVVIVIMLLMVYRSIITVVLTLLLVVLSLSASRGLVAFLGYYNIIGLSTFATNLLVMLAIAASTDYAIFLIGRYQEARSVGEDKEQAYYTMFHGTAHVVLGSGLTIAGATFCLHFTRLPYFQSLGIPLAIGMVTVVVAALTLGPAIISVVTRFGKILEPKRAMRTRGWRKIGAAVVRWPGPILIATIALALVGLLTLPGYRTNYNDRKYLPQDLPANTGYAAADRHFSQARMNPELLLIESDHDLRNSADFLVIERIAKRVVGVPGVSRVQAITRPQGTPIEHTSIPFNISMQGTTQTMNQKYMQDRMADMLKQADDMQITVDQMTKMIALMEQMRDIMNSMVGKMHGMVDDIKELRDHISDFDDFFRPIRNYLYWEPHCFDIPLCWSMRSVFDALDGVDTMTADFEQIVPDMDRMNALIPQMVATMVPMIETMKSMKTMMLTMQATQGGMQDQMAAMQDNSTAMGEAFDKAKNDDSFYLPPETFDNPDFKRGMKMFLSPDGHAVRFIISHEGDPMSPEGVSHVEPIKQAAKEAIKGTPLEGSKIYLGGTAAMFKDMQEGANYDLLIAGIASLCLIFIIMLIITRSVVAAAVIVGTVVISLGASFGLSVLIWQHLLGLELHWMVLAMSVIILLAVGADYNLLLVSRFKEEIHAGLNTGIIRAMGGTGSVVTSAGLVFAFTMMSMAVSELAVIGQVGTTIGLGLLFDTIVVRSFMTPSIAALLGKWFWWPQLVRQRPKPESWPKPVQKQPEDALT</sequence>
<evidence type="ECO:0000259" key="9">
    <source>
        <dbReference type="Pfam" id="PF03176"/>
    </source>
</evidence>
<name>A0AAI8TTK1_MYCME</name>
<keyword evidence="6 8" id="KW-0472">Membrane</keyword>
<dbReference type="InterPro" id="IPR004869">
    <property type="entry name" value="MMPL_dom"/>
</dbReference>
<evidence type="ECO:0000256" key="7">
    <source>
        <dbReference type="SAM" id="MobiDB-lite"/>
    </source>
</evidence>
<organism evidence="10 11">
    <name type="scientific">Mycolicibacterium mageritense</name>
    <name type="common">Mycobacterium mageritense</name>
    <dbReference type="NCBI Taxonomy" id="53462"/>
    <lineage>
        <taxon>Bacteria</taxon>
        <taxon>Bacillati</taxon>
        <taxon>Actinomycetota</taxon>
        <taxon>Actinomycetes</taxon>
        <taxon>Mycobacteriales</taxon>
        <taxon>Mycobacteriaceae</taxon>
        <taxon>Mycolicibacterium</taxon>
    </lineage>
</organism>
<reference evidence="10" key="1">
    <citation type="submission" date="2023-03" db="EMBL/GenBank/DDBJ databases">
        <title>Draft genome sequence of a Mycolicibacterium mageritense strain H4_3_1 isolated from a hybrid biological-inorganic system reactor.</title>
        <authorList>
            <person name="Feng X."/>
            <person name="Kazama D."/>
            <person name="Sato K."/>
            <person name="Kobayashi H."/>
        </authorList>
    </citation>
    <scope>NUCLEOTIDE SEQUENCE</scope>
    <source>
        <strain evidence="10">H4_3_1</strain>
    </source>
</reference>
<gene>
    <name evidence="10" type="primary">mmpL5_1</name>
    <name evidence="10" type="ORF">hbim_02543</name>
</gene>
<dbReference type="EMBL" id="AP027452">
    <property type="protein sequence ID" value="BDY28609.1"/>
    <property type="molecule type" value="Genomic_DNA"/>
</dbReference>
<feature type="transmembrane region" description="Helical" evidence="8">
    <location>
        <begin position="777"/>
        <end position="795"/>
    </location>
</feature>
<keyword evidence="5 8" id="KW-1133">Transmembrane helix</keyword>
<feature type="transmembrane region" description="Helical" evidence="8">
    <location>
        <begin position="802"/>
        <end position="826"/>
    </location>
</feature>
<comment type="similarity">
    <text evidence="2">Belongs to the resistance-nodulation-cell division (RND) (TC 2.A.6) family. MmpL subfamily.</text>
</comment>
<feature type="transmembrane region" description="Helical" evidence="8">
    <location>
        <begin position="32"/>
        <end position="51"/>
    </location>
</feature>
<dbReference type="GO" id="GO:0005886">
    <property type="term" value="C:plasma membrane"/>
    <property type="evidence" value="ECO:0007669"/>
    <property type="project" value="UniProtKB-SubCell"/>
</dbReference>
<evidence type="ECO:0000256" key="2">
    <source>
        <dbReference type="ARBA" id="ARBA00010157"/>
    </source>
</evidence>
<dbReference type="InterPro" id="IPR004707">
    <property type="entry name" value="MmpL_fam"/>
</dbReference>
<feature type="region of interest" description="Disordered" evidence="7">
    <location>
        <begin position="1"/>
        <end position="22"/>
    </location>
</feature>
<dbReference type="FunFam" id="1.20.1640.10:FF:000020">
    <property type="entry name" value="Transmembrane transport protein MmpL10"/>
    <property type="match status" value="1"/>
</dbReference>
<protein>
    <submittedName>
        <fullName evidence="10">Siderophore exporter MmpL5</fullName>
    </submittedName>
</protein>
<dbReference type="Gene3D" id="1.20.1640.10">
    <property type="entry name" value="Multidrug efflux transporter AcrB transmembrane domain"/>
    <property type="match status" value="2"/>
</dbReference>
<evidence type="ECO:0000256" key="1">
    <source>
        <dbReference type="ARBA" id="ARBA00004651"/>
    </source>
</evidence>
<feature type="transmembrane region" description="Helical" evidence="8">
    <location>
        <begin position="387"/>
        <end position="409"/>
    </location>
</feature>
<comment type="subcellular location">
    <subcellularLocation>
        <location evidence="1">Cell membrane</location>
        <topology evidence="1">Multi-pass membrane protein</topology>
    </subcellularLocation>
</comment>
<dbReference type="AlphaFoldDB" id="A0AAI8TTK1"/>
<accession>A0AAI8TTK1</accession>
<dbReference type="RefSeq" id="WP_286215169.1">
    <property type="nucleotide sequence ID" value="NZ_AP027452.1"/>
</dbReference>
<evidence type="ECO:0000256" key="6">
    <source>
        <dbReference type="ARBA" id="ARBA00023136"/>
    </source>
</evidence>
<dbReference type="Pfam" id="PF03176">
    <property type="entry name" value="MMPL"/>
    <property type="match status" value="2"/>
</dbReference>
<keyword evidence="3" id="KW-1003">Cell membrane</keyword>
<dbReference type="PANTHER" id="PTHR33406:SF6">
    <property type="entry name" value="MEMBRANE PROTEIN YDGH-RELATED"/>
    <property type="match status" value="1"/>
</dbReference>
<feature type="transmembrane region" description="Helical" evidence="8">
    <location>
        <begin position="340"/>
        <end position="366"/>
    </location>
</feature>
<keyword evidence="4 8" id="KW-0812">Transmembrane</keyword>
<dbReference type="PANTHER" id="PTHR33406">
    <property type="entry name" value="MEMBRANE PROTEIN MJ1562-RELATED"/>
    <property type="match status" value="1"/>
</dbReference>
<evidence type="ECO:0000313" key="10">
    <source>
        <dbReference type="EMBL" id="BDY28609.1"/>
    </source>
</evidence>
<feature type="transmembrane region" description="Helical" evidence="8">
    <location>
        <begin position="304"/>
        <end position="328"/>
    </location>
</feature>
<proteinExistence type="inferred from homology"/>
<dbReference type="SUPFAM" id="SSF82866">
    <property type="entry name" value="Multidrug efflux transporter AcrB transmembrane domain"/>
    <property type="match status" value="2"/>
</dbReference>
<evidence type="ECO:0000256" key="8">
    <source>
        <dbReference type="SAM" id="Phobius"/>
    </source>
</evidence>
<feature type="domain" description="Membrane transport protein MMPL" evidence="9">
    <location>
        <begin position="617"/>
        <end position="950"/>
    </location>
</feature>
<feature type="domain" description="Membrane transport protein MMPL" evidence="9">
    <location>
        <begin position="64"/>
        <end position="394"/>
    </location>
</feature>